<dbReference type="InterPro" id="IPR036047">
    <property type="entry name" value="F-box-like_dom_sf"/>
</dbReference>
<evidence type="ECO:0000259" key="1">
    <source>
        <dbReference type="PROSITE" id="PS50181"/>
    </source>
</evidence>
<reference evidence="4" key="1">
    <citation type="submission" date="2017-02" db="UniProtKB">
        <authorList>
            <consortium name="WormBaseParasite"/>
        </authorList>
    </citation>
    <scope>IDENTIFICATION</scope>
</reference>
<gene>
    <name evidence="2" type="ORF">NBR_LOCUS18929</name>
</gene>
<name>A0A0N4YNV7_NIPBR</name>
<evidence type="ECO:0000313" key="3">
    <source>
        <dbReference type="Proteomes" id="UP000271162"/>
    </source>
</evidence>
<dbReference type="Pfam" id="PF00646">
    <property type="entry name" value="F-box"/>
    <property type="match status" value="1"/>
</dbReference>
<feature type="domain" description="F-box" evidence="1">
    <location>
        <begin position="2"/>
        <end position="53"/>
    </location>
</feature>
<evidence type="ECO:0000313" key="2">
    <source>
        <dbReference type="EMBL" id="VDL82657.1"/>
    </source>
</evidence>
<dbReference type="SUPFAM" id="SSF81383">
    <property type="entry name" value="F-box domain"/>
    <property type="match status" value="1"/>
</dbReference>
<dbReference type="EMBL" id="UYSL01023771">
    <property type="protein sequence ID" value="VDL82657.1"/>
    <property type="molecule type" value="Genomic_DNA"/>
</dbReference>
<dbReference type="PROSITE" id="PS50181">
    <property type="entry name" value="FBOX"/>
    <property type="match status" value="1"/>
</dbReference>
<reference evidence="2 3" key="2">
    <citation type="submission" date="2018-11" db="EMBL/GenBank/DDBJ databases">
        <authorList>
            <consortium name="Pathogen Informatics"/>
        </authorList>
    </citation>
    <scope>NUCLEOTIDE SEQUENCE [LARGE SCALE GENOMIC DNA]</scope>
</reference>
<protein>
    <submittedName>
        <fullName evidence="4">F-box domain-containing protein</fullName>
    </submittedName>
</protein>
<dbReference type="Proteomes" id="UP000271162">
    <property type="component" value="Unassembled WGS sequence"/>
</dbReference>
<dbReference type="InterPro" id="IPR001810">
    <property type="entry name" value="F-box_dom"/>
</dbReference>
<evidence type="ECO:0000313" key="4">
    <source>
        <dbReference type="WBParaSite" id="NBR_0001892801-mRNA-1"/>
    </source>
</evidence>
<keyword evidence="3" id="KW-1185">Reference proteome</keyword>
<organism evidence="4">
    <name type="scientific">Nippostrongylus brasiliensis</name>
    <name type="common">Rat hookworm</name>
    <dbReference type="NCBI Taxonomy" id="27835"/>
    <lineage>
        <taxon>Eukaryota</taxon>
        <taxon>Metazoa</taxon>
        <taxon>Ecdysozoa</taxon>
        <taxon>Nematoda</taxon>
        <taxon>Chromadorea</taxon>
        <taxon>Rhabditida</taxon>
        <taxon>Rhabditina</taxon>
        <taxon>Rhabditomorpha</taxon>
        <taxon>Strongyloidea</taxon>
        <taxon>Heligmosomidae</taxon>
        <taxon>Nippostrongylus</taxon>
    </lineage>
</organism>
<dbReference type="WBParaSite" id="NBR_0001892801-mRNA-1">
    <property type="protein sequence ID" value="NBR_0001892801-mRNA-1"/>
    <property type="gene ID" value="NBR_0001892801"/>
</dbReference>
<dbReference type="AlphaFoldDB" id="A0A0N4YNV7"/>
<dbReference type="Gene3D" id="1.20.1280.50">
    <property type="match status" value="1"/>
</dbReference>
<proteinExistence type="predicted"/>
<accession>A0A0N4YNV7</accession>
<sequence>MVIDFDDLPPELVLSIVSHLGHQDLSSCMLLNRKTRDLIIANLHLVPRMWITNISLEREGVSVQLM</sequence>